<keyword evidence="3" id="KW-1185">Reference proteome</keyword>
<evidence type="ECO:0008006" key="4">
    <source>
        <dbReference type="Google" id="ProtNLM"/>
    </source>
</evidence>
<dbReference type="Pfam" id="PF10977">
    <property type="entry name" value="DUF2797"/>
    <property type="match status" value="1"/>
</dbReference>
<proteinExistence type="predicted"/>
<dbReference type="InterPro" id="IPR021246">
    <property type="entry name" value="DUF2797"/>
</dbReference>
<dbReference type="AlphaFoldDB" id="A0A1Q4VBR9"/>
<feature type="compositionally biased region" description="Basic and acidic residues" evidence="1">
    <location>
        <begin position="250"/>
        <end position="260"/>
    </location>
</feature>
<organism evidence="2 3">
    <name type="scientific">Streptomyces uncialis</name>
    <dbReference type="NCBI Taxonomy" id="1048205"/>
    <lineage>
        <taxon>Bacteria</taxon>
        <taxon>Bacillati</taxon>
        <taxon>Actinomycetota</taxon>
        <taxon>Actinomycetes</taxon>
        <taxon>Kitasatosporales</taxon>
        <taxon>Streptomycetaceae</taxon>
        <taxon>Streptomyces</taxon>
    </lineage>
</organism>
<evidence type="ECO:0000313" key="3">
    <source>
        <dbReference type="Proteomes" id="UP000186455"/>
    </source>
</evidence>
<reference evidence="2 3" key="1">
    <citation type="submission" date="2015-06" db="EMBL/GenBank/DDBJ databases">
        <title>Cloning and characterization of the uncialamcin biosynthetic gene cluster.</title>
        <authorList>
            <person name="Yan X."/>
            <person name="Huang T."/>
            <person name="Ge H."/>
            <person name="Shen B."/>
        </authorList>
    </citation>
    <scope>NUCLEOTIDE SEQUENCE [LARGE SCALE GENOMIC DNA]</scope>
    <source>
        <strain evidence="2 3">DCA2648</strain>
    </source>
</reference>
<dbReference type="EMBL" id="LFBV01000002">
    <property type="protein sequence ID" value="OKH95312.1"/>
    <property type="molecule type" value="Genomic_DNA"/>
</dbReference>
<feature type="compositionally biased region" description="Gly residues" evidence="1">
    <location>
        <begin position="268"/>
        <end position="277"/>
    </location>
</feature>
<sequence>MLGWQDGGRTRQRVLRYGETLGFRVVGERRCPGVWRGGNQVPCAVGAVVGARAVSDRCEECARLDRARSVAADTYADDPRPYRVYLAWFGRGMVKVGITRADRGPARLLEQGAVAFVWLGTGPLMAARRAEELLRAALGVPDRVPYDRKRAVRADLPGPEVRAAELRALRGVAVALPGWPESLERTPGGCAVVDHGEVFSTAGLPPATSVVTELRDGGVVRGVLVAAAGPDLHLRVDGWADPSGSADAPGRPDARGRADAPGRSGPASSGGGPGPGGRRVVVLDGRLMSGWELVRDSGEMEYMGDAAADGAGHGGRSGRGDGGAGAVTVPVRDVSAVQGGLF</sequence>
<evidence type="ECO:0000256" key="1">
    <source>
        <dbReference type="SAM" id="MobiDB-lite"/>
    </source>
</evidence>
<dbReference type="STRING" id="1048205.AB852_13315"/>
<evidence type="ECO:0000313" key="2">
    <source>
        <dbReference type="EMBL" id="OKH95312.1"/>
    </source>
</evidence>
<accession>A0A1Q4VBR9</accession>
<dbReference type="Proteomes" id="UP000186455">
    <property type="component" value="Unassembled WGS sequence"/>
</dbReference>
<gene>
    <name evidence="2" type="ORF">AB852_13315</name>
</gene>
<protein>
    <recommendedName>
        <fullName evidence="4">DUF2797 domain-containing protein</fullName>
    </recommendedName>
</protein>
<feature type="region of interest" description="Disordered" evidence="1">
    <location>
        <begin position="234"/>
        <end position="279"/>
    </location>
</feature>
<comment type="caution">
    <text evidence="2">The sequence shown here is derived from an EMBL/GenBank/DDBJ whole genome shotgun (WGS) entry which is preliminary data.</text>
</comment>
<name>A0A1Q4VBR9_9ACTN</name>